<dbReference type="EC" id="2.5.1.10" evidence="8"/>
<evidence type="ECO:0000256" key="1">
    <source>
        <dbReference type="ARBA" id="ARBA00001946"/>
    </source>
</evidence>
<reference evidence="9" key="1">
    <citation type="submission" date="2016-12" db="EMBL/GenBank/DDBJ databases">
        <authorList>
            <person name="Rodrigo-Torres L."/>
            <person name="Arahal R.D."/>
            <person name="Lucena T."/>
        </authorList>
    </citation>
    <scope>NUCLEOTIDE SEQUENCE [LARGE SCALE GENOMIC DNA]</scope>
</reference>
<dbReference type="Gene3D" id="1.10.600.10">
    <property type="entry name" value="Farnesyl Diphosphate Synthase"/>
    <property type="match status" value="1"/>
</dbReference>
<dbReference type="PANTHER" id="PTHR43281:SF1">
    <property type="entry name" value="FARNESYL DIPHOSPHATE SYNTHASE"/>
    <property type="match status" value="1"/>
</dbReference>
<dbReference type="SFLD" id="SFLDG01017">
    <property type="entry name" value="Polyprenyl_Transferase_Like"/>
    <property type="match status" value="1"/>
</dbReference>
<dbReference type="EMBL" id="FRFG01000007">
    <property type="protein sequence ID" value="SHO54710.1"/>
    <property type="molecule type" value="Genomic_DNA"/>
</dbReference>
<dbReference type="PANTHER" id="PTHR43281">
    <property type="entry name" value="FARNESYL DIPHOSPHATE SYNTHASE"/>
    <property type="match status" value="1"/>
</dbReference>
<dbReference type="GO" id="GO:0016114">
    <property type="term" value="P:terpenoid biosynthetic process"/>
    <property type="evidence" value="ECO:0007669"/>
    <property type="project" value="UniProtKB-ARBA"/>
</dbReference>
<name>A0A1M7YQ25_9VIBR</name>
<dbReference type="GO" id="GO:0005737">
    <property type="term" value="C:cytoplasm"/>
    <property type="evidence" value="ECO:0007669"/>
    <property type="project" value="UniProtKB-ARBA"/>
</dbReference>
<evidence type="ECO:0000313" key="9">
    <source>
        <dbReference type="Proteomes" id="UP000184600"/>
    </source>
</evidence>
<dbReference type="SUPFAM" id="SSF48576">
    <property type="entry name" value="Terpenoid synthases"/>
    <property type="match status" value="1"/>
</dbReference>
<dbReference type="AlphaFoldDB" id="A0A1M7YQ25"/>
<dbReference type="NCBIfam" id="NF007877">
    <property type="entry name" value="PRK10581.1"/>
    <property type="match status" value="1"/>
</dbReference>
<protein>
    <submittedName>
        <fullName evidence="8">Farnesyl diphosphate synthase</fullName>
        <ecNumber evidence="8">2.5.1.10</ecNumber>
    </submittedName>
</protein>
<proteinExistence type="inferred from homology"/>
<evidence type="ECO:0000256" key="4">
    <source>
        <dbReference type="ARBA" id="ARBA00022723"/>
    </source>
</evidence>
<dbReference type="SFLD" id="SFLDS00005">
    <property type="entry name" value="Isoprenoid_Synthase_Type_I"/>
    <property type="match status" value="1"/>
</dbReference>
<evidence type="ECO:0000256" key="7">
    <source>
        <dbReference type="RuleBase" id="RU004466"/>
    </source>
</evidence>
<dbReference type="InterPro" id="IPR000092">
    <property type="entry name" value="Polyprenyl_synt"/>
</dbReference>
<dbReference type="GO" id="GO:0008654">
    <property type="term" value="P:phospholipid biosynthetic process"/>
    <property type="evidence" value="ECO:0007669"/>
    <property type="project" value="UniProtKB-ARBA"/>
</dbReference>
<dbReference type="InterPro" id="IPR053378">
    <property type="entry name" value="Prenyl_diphosphate_synthase"/>
</dbReference>
<sequence>MTFPAQAITPTAKPVTTRYMIDTLNTYQKRNNQQLNQWLERLPHQNQSLIQAMRYGLLLGGKRARPFLVYATGEMLGSATAHLDTPACAIECIHAYSLIHDDLPAMDNDSLRRGHPTCHVKFDEATAILTGDALQTLAFSILSEGDLSPDAEPNRIHMIQMLAQASGASGMCIGQALDLSAENRAVGLDELETIHRHKTGALITCAVQLGALAAGPAGHEILPMLKQYASAVGLAFQVQDDILDIISDTQTLGKPQGSDDKLNKSTYPALLGLDGAQQKAFALFDEAIQALAEIPYNTDLLEKFARYVIERKN</sequence>
<dbReference type="GO" id="GO:0046872">
    <property type="term" value="F:metal ion binding"/>
    <property type="evidence" value="ECO:0007669"/>
    <property type="project" value="UniProtKB-KW"/>
</dbReference>
<comment type="cofactor">
    <cofactor evidence="1">
        <name>Mg(2+)</name>
        <dbReference type="ChEBI" id="CHEBI:18420"/>
    </cofactor>
</comment>
<dbReference type="PROSITE" id="PS00444">
    <property type="entry name" value="POLYPRENYL_SYNTHASE_2"/>
    <property type="match status" value="1"/>
</dbReference>
<dbReference type="Proteomes" id="UP000184600">
    <property type="component" value="Unassembled WGS sequence"/>
</dbReference>
<accession>A0A1M7YQ25</accession>
<dbReference type="Pfam" id="PF00348">
    <property type="entry name" value="polyprenyl_synt"/>
    <property type="match status" value="1"/>
</dbReference>
<evidence type="ECO:0000256" key="5">
    <source>
        <dbReference type="ARBA" id="ARBA00022842"/>
    </source>
</evidence>
<dbReference type="PROSITE" id="PS00723">
    <property type="entry name" value="POLYPRENYL_SYNTHASE_1"/>
    <property type="match status" value="1"/>
</dbReference>
<organism evidence="8 9">
    <name type="scientific">Vibrio quintilis</name>
    <dbReference type="NCBI Taxonomy" id="1117707"/>
    <lineage>
        <taxon>Bacteria</taxon>
        <taxon>Pseudomonadati</taxon>
        <taxon>Pseudomonadota</taxon>
        <taxon>Gammaproteobacteria</taxon>
        <taxon>Vibrionales</taxon>
        <taxon>Vibrionaceae</taxon>
        <taxon>Vibrio</taxon>
    </lineage>
</organism>
<dbReference type="STRING" id="1117707.VQ7734_00426"/>
<dbReference type="InterPro" id="IPR033749">
    <property type="entry name" value="Polyprenyl_synt_CS"/>
</dbReference>
<gene>
    <name evidence="8" type="primary">ispA</name>
    <name evidence="8" type="ORF">VQ7734_00426</name>
</gene>
<evidence type="ECO:0000256" key="6">
    <source>
        <dbReference type="ARBA" id="ARBA00023229"/>
    </source>
</evidence>
<dbReference type="FunFam" id="1.10.600.10:FF:000001">
    <property type="entry name" value="Geranylgeranyl diphosphate synthase"/>
    <property type="match status" value="1"/>
</dbReference>
<keyword evidence="4" id="KW-0479">Metal-binding</keyword>
<comment type="similarity">
    <text evidence="2 7">Belongs to the FPP/GGPP synthase family.</text>
</comment>
<keyword evidence="5" id="KW-0460">Magnesium</keyword>
<dbReference type="InterPro" id="IPR008949">
    <property type="entry name" value="Isoprenoid_synthase_dom_sf"/>
</dbReference>
<keyword evidence="3 7" id="KW-0808">Transferase</keyword>
<evidence type="ECO:0000256" key="2">
    <source>
        <dbReference type="ARBA" id="ARBA00006706"/>
    </source>
</evidence>
<keyword evidence="9" id="KW-1185">Reference proteome</keyword>
<evidence type="ECO:0000313" key="8">
    <source>
        <dbReference type="EMBL" id="SHO54710.1"/>
    </source>
</evidence>
<dbReference type="CDD" id="cd00685">
    <property type="entry name" value="Trans_IPPS_HT"/>
    <property type="match status" value="1"/>
</dbReference>
<dbReference type="NCBIfam" id="NF045485">
    <property type="entry name" value="FPPsyn"/>
    <property type="match status" value="1"/>
</dbReference>
<keyword evidence="6" id="KW-0414">Isoprene biosynthesis</keyword>
<evidence type="ECO:0000256" key="3">
    <source>
        <dbReference type="ARBA" id="ARBA00022679"/>
    </source>
</evidence>
<dbReference type="GO" id="GO:0004337">
    <property type="term" value="F:(2E,6E)-farnesyl diphosphate synthase activity"/>
    <property type="evidence" value="ECO:0007669"/>
    <property type="project" value="UniProtKB-EC"/>
</dbReference>